<keyword evidence="3" id="KW-1185">Reference proteome</keyword>
<feature type="region of interest" description="Disordered" evidence="1">
    <location>
        <begin position="72"/>
        <end position="94"/>
    </location>
</feature>
<comment type="caution">
    <text evidence="2">The sequence shown here is derived from an EMBL/GenBank/DDBJ whole genome shotgun (WGS) entry which is preliminary data.</text>
</comment>
<organism evidence="2 3">
    <name type="scientific">Araneus ventricosus</name>
    <name type="common">Orbweaver spider</name>
    <name type="synonym">Epeira ventricosa</name>
    <dbReference type="NCBI Taxonomy" id="182803"/>
    <lineage>
        <taxon>Eukaryota</taxon>
        <taxon>Metazoa</taxon>
        <taxon>Ecdysozoa</taxon>
        <taxon>Arthropoda</taxon>
        <taxon>Chelicerata</taxon>
        <taxon>Arachnida</taxon>
        <taxon>Araneae</taxon>
        <taxon>Araneomorphae</taxon>
        <taxon>Entelegynae</taxon>
        <taxon>Araneoidea</taxon>
        <taxon>Araneidae</taxon>
        <taxon>Araneus</taxon>
    </lineage>
</organism>
<sequence>MIGNLANNLKMVNIELRLLQGDIKNFKEERHSFLLQIQGKNKNVENLKSDNDFLVKTNAYCDKKKSGKVSLRKGEIVAKRRTPKATGESIKTQP</sequence>
<gene>
    <name evidence="2" type="ORF">AVEN_129706_1</name>
</gene>
<proteinExistence type="predicted"/>
<name>A0A4Y2DI58_ARAVE</name>
<dbReference type="AlphaFoldDB" id="A0A4Y2DI58"/>
<evidence type="ECO:0000313" key="3">
    <source>
        <dbReference type="Proteomes" id="UP000499080"/>
    </source>
</evidence>
<dbReference type="Proteomes" id="UP000499080">
    <property type="component" value="Unassembled WGS sequence"/>
</dbReference>
<reference evidence="2 3" key="1">
    <citation type="journal article" date="2019" name="Sci. Rep.">
        <title>Orb-weaving spider Araneus ventricosus genome elucidates the spidroin gene catalogue.</title>
        <authorList>
            <person name="Kono N."/>
            <person name="Nakamura H."/>
            <person name="Ohtoshi R."/>
            <person name="Moran D.A.P."/>
            <person name="Shinohara A."/>
            <person name="Yoshida Y."/>
            <person name="Fujiwara M."/>
            <person name="Mori M."/>
            <person name="Tomita M."/>
            <person name="Arakawa K."/>
        </authorList>
    </citation>
    <scope>NUCLEOTIDE SEQUENCE [LARGE SCALE GENOMIC DNA]</scope>
</reference>
<accession>A0A4Y2DI58</accession>
<protein>
    <submittedName>
        <fullName evidence="2">Uncharacterized protein</fullName>
    </submittedName>
</protein>
<evidence type="ECO:0000256" key="1">
    <source>
        <dbReference type="SAM" id="MobiDB-lite"/>
    </source>
</evidence>
<evidence type="ECO:0000313" key="2">
    <source>
        <dbReference type="EMBL" id="GBM16381.1"/>
    </source>
</evidence>
<dbReference type="EMBL" id="BGPR01000373">
    <property type="protein sequence ID" value="GBM16381.1"/>
    <property type="molecule type" value="Genomic_DNA"/>
</dbReference>